<organism evidence="3 4">
    <name type="scientific">Aquincola tertiaricarbonis</name>
    <dbReference type="NCBI Taxonomy" id="391953"/>
    <lineage>
        <taxon>Bacteria</taxon>
        <taxon>Pseudomonadati</taxon>
        <taxon>Pseudomonadota</taxon>
        <taxon>Betaproteobacteria</taxon>
        <taxon>Burkholderiales</taxon>
        <taxon>Sphaerotilaceae</taxon>
        <taxon>Aquincola</taxon>
    </lineage>
</organism>
<geneLocation type="plasmid" evidence="3 4">
    <name>A</name>
</geneLocation>
<keyword evidence="3" id="KW-0614">Plasmid</keyword>
<feature type="region of interest" description="Disordered" evidence="2">
    <location>
        <begin position="138"/>
        <end position="174"/>
    </location>
</feature>
<keyword evidence="1" id="KW-0175">Coiled coil</keyword>
<evidence type="ECO:0000313" key="3">
    <source>
        <dbReference type="EMBL" id="URI11987.1"/>
    </source>
</evidence>
<sequence length="557" mass="61143">MKSRILNLAAISSVILCGACGVSPEGKRQATAGASSASADEPLFEVYVPGSVRSAYGNQETPLNPLLNPKTPAPAFNEDSVMARQCAPSSLDPAMYEGSAPLVDRVLFERTMQQGRETAQARQLWEFNQARLQAQLKVVSGPRSQRSAEPVQPRPSSSGRTPIFQVPRSLPAPRNPWAKQQEELAHNRAVLDAQNERITALSQQYAKMLTKIYSDALSRFIATPTERITLARLNAFDSFRVQQVLRCIETRGETDAATTAQLQQLHARYQPVATAVVSASRAEVANALNAAASSAALQQAWHTKFSTPWLRDLASNDARLSEVAAARSQLLLAQEAQARAEEQRRAAAQAERQAAQLRKQNLDKGARNVAPTPQEVLELATNYLYQNTASQSGPDALGPLERTSNNSFNDFRNVPLLGRLQAGRTSLDIVELNCRPQGKRQACKVSLRVKAQLMDFLLGLMPSEGKLIDVDAEFQWTANGLQSEELDKALPGIRNVIVTRGGGASSASDKSYERYKDQQEYIQNYQQFVETRRSEAAGAGHWYGGESPQNLRRQYGP</sequence>
<evidence type="ECO:0000256" key="1">
    <source>
        <dbReference type="SAM" id="Coils"/>
    </source>
</evidence>
<gene>
    <name evidence="3" type="ORF">MW290_32180</name>
</gene>
<protein>
    <submittedName>
        <fullName evidence="3">Uncharacterized protein</fullName>
    </submittedName>
</protein>
<reference evidence="3" key="1">
    <citation type="submission" date="2022-05" db="EMBL/GenBank/DDBJ databases">
        <title>An RpoN-dependent PEP-CTERM gene is involved in floc formation of an Aquincola tertiaricarbonis strain.</title>
        <authorList>
            <person name="Qiu D."/>
            <person name="Xia M."/>
        </authorList>
    </citation>
    <scope>NUCLEOTIDE SEQUENCE</scope>
    <source>
        <strain evidence="3">RN12</strain>
        <plasmid evidence="3">A</plasmid>
    </source>
</reference>
<accession>A0ABY4SIM9</accession>
<keyword evidence="4" id="KW-1185">Reference proteome</keyword>
<dbReference type="EMBL" id="CP097637">
    <property type="protein sequence ID" value="URI11987.1"/>
    <property type="molecule type" value="Genomic_DNA"/>
</dbReference>
<name>A0ABY4SIM9_AQUTE</name>
<proteinExistence type="predicted"/>
<feature type="coiled-coil region" evidence="1">
    <location>
        <begin position="323"/>
        <end position="367"/>
    </location>
</feature>
<dbReference type="Proteomes" id="UP001056201">
    <property type="component" value="Plasmid A"/>
</dbReference>
<evidence type="ECO:0000256" key="2">
    <source>
        <dbReference type="SAM" id="MobiDB-lite"/>
    </source>
</evidence>
<dbReference type="RefSeq" id="WP_250200177.1">
    <property type="nucleotide sequence ID" value="NZ_CP097637.1"/>
</dbReference>
<evidence type="ECO:0000313" key="4">
    <source>
        <dbReference type="Proteomes" id="UP001056201"/>
    </source>
</evidence>